<dbReference type="InterPro" id="IPR003825">
    <property type="entry name" value="Colicin-V_CvpA"/>
</dbReference>
<dbReference type="AlphaFoldDB" id="A0A5J5J2D1"/>
<dbReference type="OrthoDB" id="9766361at2"/>
<keyword evidence="3 5" id="KW-1133">Transmembrane helix</keyword>
<reference evidence="7" key="1">
    <citation type="submission" date="2019-09" db="EMBL/GenBank/DDBJ databases">
        <title>Mumia zhuanghuii sp. nov. isolated from the intestinal contents of plateau pika (Ochotona curzoniae) in the Qinghai-Tibet plateau of China.</title>
        <authorList>
            <person name="Tian Z."/>
        </authorList>
    </citation>
    <scope>NUCLEOTIDE SEQUENCE [LARGE SCALE GENOMIC DNA]</scope>
    <source>
        <strain evidence="7">JCM 30598</strain>
    </source>
</reference>
<evidence type="ECO:0000256" key="1">
    <source>
        <dbReference type="ARBA" id="ARBA00004141"/>
    </source>
</evidence>
<dbReference type="NCBIfam" id="NF033740">
    <property type="entry name" value="MarP_fam_protase"/>
    <property type="match status" value="1"/>
</dbReference>
<evidence type="ECO:0000256" key="4">
    <source>
        <dbReference type="ARBA" id="ARBA00023136"/>
    </source>
</evidence>
<feature type="transmembrane region" description="Helical" evidence="5">
    <location>
        <begin position="60"/>
        <end position="80"/>
    </location>
</feature>
<dbReference type="Pfam" id="PF02674">
    <property type="entry name" value="Colicin_V"/>
    <property type="match status" value="1"/>
</dbReference>
<proteinExistence type="predicted"/>
<keyword evidence="6" id="KW-0378">Hydrolase</keyword>
<organism evidence="6 7">
    <name type="scientific">Microbacterium rhizomatis</name>
    <dbReference type="NCBI Taxonomy" id="1631477"/>
    <lineage>
        <taxon>Bacteria</taxon>
        <taxon>Bacillati</taxon>
        <taxon>Actinomycetota</taxon>
        <taxon>Actinomycetes</taxon>
        <taxon>Micrococcales</taxon>
        <taxon>Microbacteriaceae</taxon>
        <taxon>Microbacterium</taxon>
    </lineage>
</organism>
<dbReference type="GO" id="GO:0004252">
    <property type="term" value="F:serine-type endopeptidase activity"/>
    <property type="evidence" value="ECO:0007669"/>
    <property type="project" value="InterPro"/>
</dbReference>
<feature type="transmembrane region" description="Helical" evidence="5">
    <location>
        <begin position="100"/>
        <end position="123"/>
    </location>
</feature>
<dbReference type="Proteomes" id="UP000325827">
    <property type="component" value="Unassembled WGS sequence"/>
</dbReference>
<keyword evidence="2 5" id="KW-0812">Transmembrane</keyword>
<feature type="transmembrane region" description="Helical" evidence="5">
    <location>
        <begin position="27"/>
        <end position="48"/>
    </location>
</feature>
<dbReference type="EMBL" id="VYSA01000001">
    <property type="protein sequence ID" value="KAA9110226.1"/>
    <property type="molecule type" value="Genomic_DNA"/>
</dbReference>
<dbReference type="RefSeq" id="WP_150447030.1">
    <property type="nucleotide sequence ID" value="NZ_VYSA01000001.1"/>
</dbReference>
<evidence type="ECO:0000256" key="5">
    <source>
        <dbReference type="SAM" id="Phobius"/>
    </source>
</evidence>
<dbReference type="Gene3D" id="2.40.10.10">
    <property type="entry name" value="Trypsin-like serine proteases"/>
    <property type="match status" value="2"/>
</dbReference>
<dbReference type="GO" id="GO:0009403">
    <property type="term" value="P:toxin biosynthetic process"/>
    <property type="evidence" value="ECO:0007669"/>
    <property type="project" value="InterPro"/>
</dbReference>
<evidence type="ECO:0000256" key="2">
    <source>
        <dbReference type="ARBA" id="ARBA00022692"/>
    </source>
</evidence>
<dbReference type="SUPFAM" id="SSF50494">
    <property type="entry name" value="Trypsin-like serine proteases"/>
    <property type="match status" value="1"/>
</dbReference>
<dbReference type="InterPro" id="IPR009003">
    <property type="entry name" value="Peptidase_S1_PA"/>
</dbReference>
<evidence type="ECO:0000256" key="3">
    <source>
        <dbReference type="ARBA" id="ARBA00022989"/>
    </source>
</evidence>
<comment type="subcellular location">
    <subcellularLocation>
        <location evidence="1">Membrane</location>
        <topology evidence="1">Multi-pass membrane protein</topology>
    </subcellularLocation>
</comment>
<gene>
    <name evidence="6" type="ORF">F6B43_00520</name>
</gene>
<keyword evidence="4 5" id="KW-0472">Membrane</keyword>
<dbReference type="GO" id="GO:0016020">
    <property type="term" value="C:membrane"/>
    <property type="evidence" value="ECO:0007669"/>
    <property type="project" value="UniProtKB-SubCell"/>
</dbReference>
<comment type="caution">
    <text evidence="6">The sequence shown here is derived from an EMBL/GenBank/DDBJ whole genome shotgun (WGS) entry which is preliminary data.</text>
</comment>
<dbReference type="InterPro" id="IPR001940">
    <property type="entry name" value="Peptidase_S1C"/>
</dbReference>
<dbReference type="PANTHER" id="PTHR45980:SF9">
    <property type="entry name" value="PROTEASE DO-LIKE 10, MITOCHONDRIAL-RELATED"/>
    <property type="match status" value="1"/>
</dbReference>
<evidence type="ECO:0000313" key="6">
    <source>
        <dbReference type="EMBL" id="KAA9110226.1"/>
    </source>
</evidence>
<protein>
    <submittedName>
        <fullName evidence="6">MarP family serine protease</fullName>
    </submittedName>
</protein>
<dbReference type="InterPro" id="IPR043504">
    <property type="entry name" value="Peptidase_S1_PA_chymotrypsin"/>
</dbReference>
<dbReference type="Pfam" id="PF13365">
    <property type="entry name" value="Trypsin_2"/>
    <property type="match status" value="1"/>
</dbReference>
<dbReference type="PANTHER" id="PTHR45980">
    <property type="match status" value="1"/>
</dbReference>
<sequence length="396" mass="39271">MLVVDIILIVLLLSALAAGIASGAIASLGALLGLVAGGLAALWLMPIVNDAWPAQSFRPFAVLIAGMLLLGIGVGLGAAIGRAIRSGVDRTAPLRVIDRILGGVASVVVAALAISLVGAGVAATGSPGISSAIASSRVLQTIEQLTPDPIDATLAQLRAAALDDGIPRIAALLGGDAAPTAAPVVLDDPALTQAAASVGLISGVAYACATSSTGSGFVIAPDRVVTNAHVVAGVERPVVQLPGRDAREGTIVYFDPVGDLAVIAVPDLGAPALPIVPTLTPGAAAVVQGYPYGGPFTSVNAQVLSVGTTDVEDIYSNSSHSREIYALNAVVRPGNSGGPLLTGAGEVAGVVFARDQNDENRGYAMTPAELLPVVAQAEGLVDAVPSGVCTTAPARP</sequence>
<evidence type="ECO:0000313" key="7">
    <source>
        <dbReference type="Proteomes" id="UP000325827"/>
    </source>
</evidence>
<dbReference type="GO" id="GO:0006508">
    <property type="term" value="P:proteolysis"/>
    <property type="evidence" value="ECO:0007669"/>
    <property type="project" value="UniProtKB-KW"/>
</dbReference>
<accession>A0A5J5J2D1</accession>
<dbReference type="PRINTS" id="PR00834">
    <property type="entry name" value="PROTEASES2C"/>
</dbReference>
<name>A0A5J5J2D1_9MICO</name>
<dbReference type="InterPro" id="IPR047680">
    <property type="entry name" value="MarP-like"/>
</dbReference>
<keyword evidence="7" id="KW-1185">Reference proteome</keyword>
<keyword evidence="6" id="KW-0645">Protease</keyword>